<evidence type="ECO:0000313" key="1">
    <source>
        <dbReference type="EMBL" id="VAW50549.1"/>
    </source>
</evidence>
<dbReference type="EMBL" id="UOFD01000016">
    <property type="protein sequence ID" value="VAW50549.1"/>
    <property type="molecule type" value="Genomic_DNA"/>
</dbReference>
<dbReference type="AlphaFoldDB" id="A0A3B0WMF4"/>
<gene>
    <name evidence="1" type="ORF">MNBD_GAMMA06-92</name>
</gene>
<sequence length="107" mass="12469">MDDLLLIILILVGIWYWWDTQQSNEIALFVCKKKCEVSGLQLLDATVTRQRSWLRRGSNSSVQICRLYSFEYSDDQSINYGQRQQGYIVLIGKQVVETNLPHKKLTT</sequence>
<protein>
    <recommendedName>
        <fullName evidence="2">DUF3301 domain-containing protein</fullName>
    </recommendedName>
</protein>
<proteinExistence type="predicted"/>
<evidence type="ECO:0008006" key="2">
    <source>
        <dbReference type="Google" id="ProtNLM"/>
    </source>
</evidence>
<name>A0A3B0WMF4_9ZZZZ</name>
<dbReference type="InterPro" id="IPR021732">
    <property type="entry name" value="DUF3301"/>
</dbReference>
<organism evidence="1">
    <name type="scientific">hydrothermal vent metagenome</name>
    <dbReference type="NCBI Taxonomy" id="652676"/>
    <lineage>
        <taxon>unclassified sequences</taxon>
        <taxon>metagenomes</taxon>
        <taxon>ecological metagenomes</taxon>
    </lineage>
</organism>
<accession>A0A3B0WMF4</accession>
<dbReference type="Pfam" id="PF11743">
    <property type="entry name" value="DUF3301"/>
    <property type="match status" value="1"/>
</dbReference>
<reference evidence="1" key="1">
    <citation type="submission" date="2018-06" db="EMBL/GenBank/DDBJ databases">
        <authorList>
            <person name="Zhirakovskaya E."/>
        </authorList>
    </citation>
    <scope>NUCLEOTIDE SEQUENCE</scope>
</reference>